<dbReference type="CDD" id="cd00037">
    <property type="entry name" value="CLECT"/>
    <property type="match status" value="1"/>
</dbReference>
<dbReference type="Proteomes" id="UP000014760">
    <property type="component" value="Unassembled WGS sequence"/>
</dbReference>
<dbReference type="AlphaFoldDB" id="R7ULC6"/>
<feature type="signal peptide" evidence="4">
    <location>
        <begin position="1"/>
        <end position="24"/>
    </location>
</feature>
<keyword evidence="3" id="KW-0472">Membrane</keyword>
<dbReference type="EMBL" id="KB300220">
    <property type="protein sequence ID" value="ELU07015.1"/>
    <property type="molecule type" value="Genomic_DNA"/>
</dbReference>
<reference evidence="8" key="1">
    <citation type="submission" date="2012-12" db="EMBL/GenBank/DDBJ databases">
        <authorList>
            <person name="Hellsten U."/>
            <person name="Grimwood J."/>
            <person name="Chapman J.A."/>
            <person name="Shapiro H."/>
            <person name="Aerts A."/>
            <person name="Otillar R.P."/>
            <person name="Terry A.Y."/>
            <person name="Boore J.L."/>
            <person name="Simakov O."/>
            <person name="Marletaz F."/>
            <person name="Cho S.-J."/>
            <person name="Edsinger-Gonzales E."/>
            <person name="Havlak P."/>
            <person name="Kuo D.-H."/>
            <person name="Larsson T."/>
            <person name="Lv J."/>
            <person name="Arendt D."/>
            <person name="Savage R."/>
            <person name="Osoegawa K."/>
            <person name="de Jong P."/>
            <person name="Lindberg D.R."/>
            <person name="Seaver E.C."/>
            <person name="Weisblat D.A."/>
            <person name="Putnam N.H."/>
            <person name="Grigoriev I.V."/>
            <person name="Rokhsar D.S."/>
        </authorList>
    </citation>
    <scope>NUCLEOTIDE SEQUENCE</scope>
    <source>
        <strain evidence="8">I ESC-2004</strain>
    </source>
</reference>
<dbReference type="InterPro" id="IPR001304">
    <property type="entry name" value="C-type_lectin-like"/>
</dbReference>
<evidence type="ECO:0000313" key="7">
    <source>
        <dbReference type="EnsemblMetazoa" id="CapteP224974"/>
    </source>
</evidence>
<keyword evidence="3" id="KW-1133">Transmembrane helix</keyword>
<evidence type="ECO:0000259" key="5">
    <source>
        <dbReference type="PROSITE" id="PS50041"/>
    </source>
</evidence>
<protein>
    <recommendedName>
        <fullName evidence="5">C-type lectin domain-containing protein</fullName>
    </recommendedName>
</protein>
<dbReference type="PROSITE" id="PS50041">
    <property type="entry name" value="C_TYPE_LECTIN_2"/>
    <property type="match status" value="1"/>
</dbReference>
<feature type="chain" id="PRO_5008788174" description="C-type lectin domain-containing protein" evidence="4">
    <location>
        <begin position="25"/>
        <end position="316"/>
    </location>
</feature>
<dbReference type="EMBL" id="AMQN01007203">
    <property type="status" value="NOT_ANNOTATED_CDS"/>
    <property type="molecule type" value="Genomic_DNA"/>
</dbReference>
<accession>R7ULC6</accession>
<proteinExistence type="predicted"/>
<dbReference type="EMBL" id="AMQN01007202">
    <property type="status" value="NOT_ANNOTATED_CDS"/>
    <property type="molecule type" value="Genomic_DNA"/>
</dbReference>
<gene>
    <name evidence="6" type="ORF">CAPTEDRAFT_224974</name>
</gene>
<dbReference type="STRING" id="283909.R7ULC6"/>
<dbReference type="OrthoDB" id="2142683at2759"/>
<dbReference type="Gene3D" id="3.10.100.10">
    <property type="entry name" value="Mannose-Binding Protein A, subunit A"/>
    <property type="match status" value="1"/>
</dbReference>
<sequence length="316" mass="35308">MERMATDLTLKVVCILVALGSIHSEVCPEGWFMWMNTTCYYLSPNTYTRLFENNSCHEMDSHLAHIESDDENKYLTELLKSDHITAAWIGLWKAKKDLHKTDCDLSCRRQGWTWSGNVSISSEMEPKWAQGEPSGGQSCARLKNTGEWWDAQCSHEYNYICEKPILHQPTPAAGTPDSPTTIEGNSESRQPQSTTTTSRAIDSTTRGNYTSMAPEGGSPNNLPIIIGAAVGGVLLGVLITGIVFIVVYSILRVGLGDTAAASYDVVLLRSRRSVGYWRFSCEWPREIVIHWHNGDADGSTVMVFSLVARRSRRLRW</sequence>
<dbReference type="Pfam" id="PF00059">
    <property type="entry name" value="Lectin_C"/>
    <property type="match status" value="1"/>
</dbReference>
<evidence type="ECO:0000256" key="3">
    <source>
        <dbReference type="SAM" id="Phobius"/>
    </source>
</evidence>
<evidence type="ECO:0000256" key="2">
    <source>
        <dbReference type="SAM" id="MobiDB-lite"/>
    </source>
</evidence>
<feature type="domain" description="C-type lectin" evidence="5">
    <location>
        <begin position="35"/>
        <end position="162"/>
    </location>
</feature>
<dbReference type="InterPro" id="IPR018378">
    <property type="entry name" value="C-type_lectin_CS"/>
</dbReference>
<dbReference type="EnsemblMetazoa" id="CapteT224974">
    <property type="protein sequence ID" value="CapteP224974"/>
    <property type="gene ID" value="CapteG224974"/>
</dbReference>
<dbReference type="HOGENOM" id="CLU_880665_0_0_1"/>
<feature type="transmembrane region" description="Helical" evidence="3">
    <location>
        <begin position="224"/>
        <end position="251"/>
    </location>
</feature>
<dbReference type="SUPFAM" id="SSF56436">
    <property type="entry name" value="C-type lectin-like"/>
    <property type="match status" value="1"/>
</dbReference>
<feature type="compositionally biased region" description="Low complexity" evidence="2">
    <location>
        <begin position="187"/>
        <end position="205"/>
    </location>
</feature>
<name>R7ULC6_CAPTE</name>
<keyword evidence="1" id="KW-1015">Disulfide bond</keyword>
<reference evidence="6 8" key="2">
    <citation type="journal article" date="2013" name="Nature">
        <title>Insights into bilaterian evolution from three spiralian genomes.</title>
        <authorList>
            <person name="Simakov O."/>
            <person name="Marletaz F."/>
            <person name="Cho S.J."/>
            <person name="Edsinger-Gonzales E."/>
            <person name="Havlak P."/>
            <person name="Hellsten U."/>
            <person name="Kuo D.H."/>
            <person name="Larsson T."/>
            <person name="Lv J."/>
            <person name="Arendt D."/>
            <person name="Savage R."/>
            <person name="Osoegawa K."/>
            <person name="de Jong P."/>
            <person name="Grimwood J."/>
            <person name="Chapman J.A."/>
            <person name="Shapiro H."/>
            <person name="Aerts A."/>
            <person name="Otillar R.P."/>
            <person name="Terry A.Y."/>
            <person name="Boore J.L."/>
            <person name="Grigoriev I.V."/>
            <person name="Lindberg D.R."/>
            <person name="Seaver E.C."/>
            <person name="Weisblat D.A."/>
            <person name="Putnam N.H."/>
            <person name="Rokhsar D.S."/>
        </authorList>
    </citation>
    <scope>NUCLEOTIDE SEQUENCE</scope>
    <source>
        <strain evidence="6 8">I ESC-2004</strain>
    </source>
</reference>
<keyword evidence="3" id="KW-0812">Transmembrane</keyword>
<organism evidence="6">
    <name type="scientific">Capitella teleta</name>
    <name type="common">Polychaete worm</name>
    <dbReference type="NCBI Taxonomy" id="283909"/>
    <lineage>
        <taxon>Eukaryota</taxon>
        <taxon>Metazoa</taxon>
        <taxon>Spiralia</taxon>
        <taxon>Lophotrochozoa</taxon>
        <taxon>Annelida</taxon>
        <taxon>Polychaeta</taxon>
        <taxon>Sedentaria</taxon>
        <taxon>Scolecida</taxon>
        <taxon>Capitellidae</taxon>
        <taxon>Capitella</taxon>
    </lineage>
</organism>
<keyword evidence="8" id="KW-1185">Reference proteome</keyword>
<feature type="region of interest" description="Disordered" evidence="2">
    <location>
        <begin position="170"/>
        <end position="214"/>
    </location>
</feature>
<dbReference type="SMART" id="SM00034">
    <property type="entry name" value="CLECT"/>
    <property type="match status" value="1"/>
</dbReference>
<evidence type="ECO:0000256" key="1">
    <source>
        <dbReference type="ARBA" id="ARBA00023157"/>
    </source>
</evidence>
<dbReference type="PANTHER" id="PTHR22803">
    <property type="entry name" value="MANNOSE, PHOSPHOLIPASE, LECTIN RECEPTOR RELATED"/>
    <property type="match status" value="1"/>
</dbReference>
<dbReference type="InterPro" id="IPR016186">
    <property type="entry name" value="C-type_lectin-like/link_sf"/>
</dbReference>
<evidence type="ECO:0000256" key="4">
    <source>
        <dbReference type="SAM" id="SignalP"/>
    </source>
</evidence>
<keyword evidence="4" id="KW-0732">Signal</keyword>
<reference evidence="7" key="3">
    <citation type="submission" date="2015-06" db="UniProtKB">
        <authorList>
            <consortium name="EnsemblMetazoa"/>
        </authorList>
    </citation>
    <scope>IDENTIFICATION</scope>
</reference>
<evidence type="ECO:0000313" key="6">
    <source>
        <dbReference type="EMBL" id="ELU07015.1"/>
    </source>
</evidence>
<dbReference type="InterPro" id="IPR016187">
    <property type="entry name" value="CTDL_fold"/>
</dbReference>
<dbReference type="PROSITE" id="PS00615">
    <property type="entry name" value="C_TYPE_LECTIN_1"/>
    <property type="match status" value="1"/>
</dbReference>
<evidence type="ECO:0000313" key="8">
    <source>
        <dbReference type="Proteomes" id="UP000014760"/>
    </source>
</evidence>
<dbReference type="InterPro" id="IPR050111">
    <property type="entry name" value="C-type_lectin/snaclec_domain"/>
</dbReference>